<reference evidence="3" key="1">
    <citation type="journal article" date="2019" name="Int. J. Syst. Evol. Microbiol.">
        <title>The Global Catalogue of Microorganisms (GCM) 10K type strain sequencing project: providing services to taxonomists for standard genome sequencing and annotation.</title>
        <authorList>
            <consortium name="The Broad Institute Genomics Platform"/>
            <consortium name="The Broad Institute Genome Sequencing Center for Infectious Disease"/>
            <person name="Wu L."/>
            <person name="Ma J."/>
        </authorList>
    </citation>
    <scope>NUCLEOTIDE SEQUENCE [LARGE SCALE GENOMIC DNA]</scope>
    <source>
        <strain evidence="3">JCM 30742</strain>
    </source>
</reference>
<dbReference type="PROSITE" id="PS51340">
    <property type="entry name" value="MOSC"/>
    <property type="match status" value="1"/>
</dbReference>
<proteinExistence type="predicted"/>
<dbReference type="Pfam" id="PF03473">
    <property type="entry name" value="MOSC"/>
    <property type="match status" value="1"/>
</dbReference>
<dbReference type="RefSeq" id="WP_345148978.1">
    <property type="nucleotide sequence ID" value="NZ_BAABEO010000008.1"/>
</dbReference>
<sequence>MAPAIPSDPVPGTATGELVAVCRVHALRPDSGPVGVTAIDKRPAEGAVKVGPLGVYADVQADRAHHGGEEQAVYAYAEEDAARWAAELGRDIPPGLFGENLRIRGINVSDAIVGERWRIGRDVVLEATLPRVPCSTFARAMGENDWVARFAERGDTGCYFRVVRKGSVRAGDPVVVVHRPAHGVSVRDVFRGLDQAQADRLRAGLESGEWDLPPKVLRYL</sequence>
<organism evidence="2 3">
    <name type="scientific">Arthrobacter ginkgonis</name>
    <dbReference type="NCBI Taxonomy" id="1630594"/>
    <lineage>
        <taxon>Bacteria</taxon>
        <taxon>Bacillati</taxon>
        <taxon>Actinomycetota</taxon>
        <taxon>Actinomycetes</taxon>
        <taxon>Micrococcales</taxon>
        <taxon>Micrococcaceae</taxon>
        <taxon>Arthrobacter</taxon>
    </lineage>
</organism>
<dbReference type="PANTHER" id="PTHR30212">
    <property type="entry name" value="PROTEIN YIIM"/>
    <property type="match status" value="1"/>
</dbReference>
<gene>
    <name evidence="2" type="ORF">GCM10023081_10380</name>
</gene>
<name>A0ABP7C186_9MICC</name>
<evidence type="ECO:0000259" key="1">
    <source>
        <dbReference type="PROSITE" id="PS51340"/>
    </source>
</evidence>
<dbReference type="InterPro" id="IPR011037">
    <property type="entry name" value="Pyrv_Knase-like_insert_dom_sf"/>
</dbReference>
<dbReference type="InterPro" id="IPR005302">
    <property type="entry name" value="MoCF_Sase_C"/>
</dbReference>
<dbReference type="PANTHER" id="PTHR30212:SF2">
    <property type="entry name" value="PROTEIN YIIM"/>
    <property type="match status" value="1"/>
</dbReference>
<dbReference type="EMBL" id="BAABEO010000008">
    <property type="protein sequence ID" value="GAA3673963.1"/>
    <property type="molecule type" value="Genomic_DNA"/>
</dbReference>
<feature type="domain" description="MOSC" evidence="1">
    <location>
        <begin position="42"/>
        <end position="177"/>
    </location>
</feature>
<protein>
    <submittedName>
        <fullName evidence="2">MOSC domain-containing protein</fullName>
    </submittedName>
</protein>
<keyword evidence="3" id="KW-1185">Reference proteome</keyword>
<dbReference type="SUPFAM" id="SSF50800">
    <property type="entry name" value="PK beta-barrel domain-like"/>
    <property type="match status" value="1"/>
</dbReference>
<evidence type="ECO:0000313" key="3">
    <source>
        <dbReference type="Proteomes" id="UP001500752"/>
    </source>
</evidence>
<accession>A0ABP7C186</accession>
<dbReference type="InterPro" id="IPR052353">
    <property type="entry name" value="Benzoxazolinone_Detox_Enz"/>
</dbReference>
<comment type="caution">
    <text evidence="2">The sequence shown here is derived from an EMBL/GenBank/DDBJ whole genome shotgun (WGS) entry which is preliminary data.</text>
</comment>
<dbReference type="Proteomes" id="UP001500752">
    <property type="component" value="Unassembled WGS sequence"/>
</dbReference>
<dbReference type="Gene3D" id="2.40.33.20">
    <property type="entry name" value="PK beta-barrel domain-like"/>
    <property type="match status" value="1"/>
</dbReference>
<evidence type="ECO:0000313" key="2">
    <source>
        <dbReference type="EMBL" id="GAA3673963.1"/>
    </source>
</evidence>